<evidence type="ECO:0000313" key="2">
    <source>
        <dbReference type="WBParaSite" id="ALUE_0000655801-mRNA-1"/>
    </source>
</evidence>
<dbReference type="Proteomes" id="UP000036681">
    <property type="component" value="Unplaced"/>
</dbReference>
<dbReference type="AlphaFoldDB" id="A0A0M3HUQ1"/>
<reference evidence="2" key="1">
    <citation type="submission" date="2017-02" db="UniProtKB">
        <authorList>
            <consortium name="WormBaseParasite"/>
        </authorList>
    </citation>
    <scope>IDENTIFICATION</scope>
</reference>
<protein>
    <submittedName>
        <fullName evidence="2">Ovule protein</fullName>
    </submittedName>
</protein>
<keyword evidence="1" id="KW-1185">Reference proteome</keyword>
<evidence type="ECO:0000313" key="1">
    <source>
        <dbReference type="Proteomes" id="UP000036681"/>
    </source>
</evidence>
<dbReference type="WBParaSite" id="ALUE_0000655801-mRNA-1">
    <property type="protein sequence ID" value="ALUE_0000655801-mRNA-1"/>
    <property type="gene ID" value="ALUE_0000655801"/>
</dbReference>
<name>A0A0M3HUQ1_ASCLU</name>
<organism evidence="1 2">
    <name type="scientific">Ascaris lumbricoides</name>
    <name type="common">Giant roundworm</name>
    <dbReference type="NCBI Taxonomy" id="6252"/>
    <lineage>
        <taxon>Eukaryota</taxon>
        <taxon>Metazoa</taxon>
        <taxon>Ecdysozoa</taxon>
        <taxon>Nematoda</taxon>
        <taxon>Chromadorea</taxon>
        <taxon>Rhabditida</taxon>
        <taxon>Spirurina</taxon>
        <taxon>Ascaridomorpha</taxon>
        <taxon>Ascaridoidea</taxon>
        <taxon>Ascarididae</taxon>
        <taxon>Ascaris</taxon>
    </lineage>
</organism>
<proteinExistence type="predicted"/>
<accession>A0A0M3HUQ1</accession>
<sequence>MAMVSVIPNVGMVGVQIIPSHTLHVCKMDLQHCQGQWRISILAICKRRLRYMSLALLSKIAEQMELDVWKGK</sequence>